<dbReference type="InterPro" id="IPR035896">
    <property type="entry name" value="AN1-like_Znf"/>
</dbReference>
<sequence length="148" mass="16279">MAQSDNKEETGLQVPESLPICVNNCSSPTSAPLSPPSNPIQSKDSKPRSESDPVPYAFQYPAVEIEPVKLTTSPATTGSVGPGRPANRCFRCRKRVGLTGFRCRCGELFCGDHRYSDRHECSYDYKTAGREAISRENPVVRAAKIVRF</sequence>
<feature type="domain" description="AN1-type" evidence="8">
    <location>
        <begin position="83"/>
        <end position="129"/>
    </location>
</feature>
<comment type="caution">
    <text evidence="9">The sequence shown here is derived from an EMBL/GenBank/DDBJ whole genome shotgun (WGS) entry which is preliminary data.</text>
</comment>
<keyword evidence="5" id="KW-0346">Stress response</keyword>
<keyword evidence="3 6" id="KW-0863">Zinc-finger</keyword>
<dbReference type="GO" id="GO:0004842">
    <property type="term" value="F:ubiquitin-protein transferase activity"/>
    <property type="evidence" value="ECO:0007669"/>
    <property type="project" value="TreeGrafter"/>
</dbReference>
<reference evidence="9" key="1">
    <citation type="journal article" date="2022" name="Cell">
        <title>Repeat-based holocentromeres influence genome architecture and karyotype evolution.</title>
        <authorList>
            <person name="Hofstatter P.G."/>
            <person name="Thangavel G."/>
            <person name="Lux T."/>
            <person name="Neumann P."/>
            <person name="Vondrak T."/>
            <person name="Novak P."/>
            <person name="Zhang M."/>
            <person name="Costa L."/>
            <person name="Castellani M."/>
            <person name="Scott A."/>
            <person name="Toegelov H."/>
            <person name="Fuchs J."/>
            <person name="Mata-Sucre Y."/>
            <person name="Dias Y."/>
            <person name="Vanzela A.L.L."/>
            <person name="Huettel B."/>
            <person name="Almeida C.C.S."/>
            <person name="Simkova H."/>
            <person name="Souza G."/>
            <person name="Pedrosa-Harand A."/>
            <person name="Macas J."/>
            <person name="Mayer K.F.X."/>
            <person name="Houben A."/>
            <person name="Marques A."/>
        </authorList>
    </citation>
    <scope>NUCLEOTIDE SEQUENCE</scope>
    <source>
        <strain evidence="9">RhyBre1mFocal</strain>
    </source>
</reference>
<dbReference type="SMART" id="SM00154">
    <property type="entry name" value="ZnF_AN1"/>
    <property type="match status" value="1"/>
</dbReference>
<dbReference type="InterPro" id="IPR000058">
    <property type="entry name" value="Znf_AN1"/>
</dbReference>
<dbReference type="AlphaFoldDB" id="A0A9Q0CYG8"/>
<dbReference type="Proteomes" id="UP001151287">
    <property type="component" value="Unassembled WGS sequence"/>
</dbReference>
<evidence type="ECO:0000256" key="5">
    <source>
        <dbReference type="ARBA" id="ARBA00023016"/>
    </source>
</evidence>
<evidence type="ECO:0000256" key="6">
    <source>
        <dbReference type="PROSITE-ProRule" id="PRU00449"/>
    </source>
</evidence>
<evidence type="ECO:0000256" key="2">
    <source>
        <dbReference type="ARBA" id="ARBA00022723"/>
    </source>
</evidence>
<dbReference type="InterPro" id="IPR050652">
    <property type="entry name" value="AN1_A20_ZnFinger"/>
</dbReference>
<dbReference type="PROSITE" id="PS51039">
    <property type="entry name" value="ZF_AN1"/>
    <property type="match status" value="1"/>
</dbReference>
<dbReference type="PANTHER" id="PTHR10634:SF22">
    <property type="entry name" value="ZINC FINGER A20 AND AN1 DOMAIN-CONTAINING STRESS-ASSOCIATED PROTEIN 5"/>
    <property type="match status" value="1"/>
</dbReference>
<keyword evidence="4" id="KW-0862">Zinc</keyword>
<evidence type="ECO:0000313" key="10">
    <source>
        <dbReference type="Proteomes" id="UP001151287"/>
    </source>
</evidence>
<dbReference type="Gene3D" id="4.10.1110.10">
    <property type="entry name" value="AN1-like Zinc finger"/>
    <property type="match status" value="1"/>
</dbReference>
<evidence type="ECO:0000256" key="4">
    <source>
        <dbReference type="ARBA" id="ARBA00022833"/>
    </source>
</evidence>
<dbReference type="PANTHER" id="PTHR10634">
    <property type="entry name" value="AN1-TYPE ZINC FINGER PROTEIN"/>
    <property type="match status" value="1"/>
</dbReference>
<organism evidence="9 10">
    <name type="scientific">Rhynchospora breviuscula</name>
    <dbReference type="NCBI Taxonomy" id="2022672"/>
    <lineage>
        <taxon>Eukaryota</taxon>
        <taxon>Viridiplantae</taxon>
        <taxon>Streptophyta</taxon>
        <taxon>Embryophyta</taxon>
        <taxon>Tracheophyta</taxon>
        <taxon>Spermatophyta</taxon>
        <taxon>Magnoliopsida</taxon>
        <taxon>Liliopsida</taxon>
        <taxon>Poales</taxon>
        <taxon>Cyperaceae</taxon>
        <taxon>Cyperoideae</taxon>
        <taxon>Rhynchosporeae</taxon>
        <taxon>Rhynchospora</taxon>
    </lineage>
</organism>
<dbReference type="Pfam" id="PF01428">
    <property type="entry name" value="zf-AN1"/>
    <property type="match status" value="1"/>
</dbReference>
<evidence type="ECO:0000256" key="3">
    <source>
        <dbReference type="ARBA" id="ARBA00022771"/>
    </source>
</evidence>
<dbReference type="EMBL" id="JAMQYH010000001">
    <property type="protein sequence ID" value="KAJ1702504.1"/>
    <property type="molecule type" value="Genomic_DNA"/>
</dbReference>
<comment type="function">
    <text evidence="1">May be involved in environmental stress response.</text>
</comment>
<protein>
    <recommendedName>
        <fullName evidence="8">AN1-type domain-containing protein</fullName>
    </recommendedName>
</protein>
<dbReference type="FunFam" id="4.10.1110.10:FF:000001">
    <property type="entry name" value="Zinc finger AN1-type containing 6"/>
    <property type="match status" value="1"/>
</dbReference>
<dbReference type="SUPFAM" id="SSF118310">
    <property type="entry name" value="AN1-like Zinc finger"/>
    <property type="match status" value="1"/>
</dbReference>
<keyword evidence="10" id="KW-1185">Reference proteome</keyword>
<feature type="region of interest" description="Disordered" evidence="7">
    <location>
        <begin position="28"/>
        <end position="56"/>
    </location>
</feature>
<accession>A0A9Q0CYG8</accession>
<dbReference type="GO" id="GO:0008270">
    <property type="term" value="F:zinc ion binding"/>
    <property type="evidence" value="ECO:0007669"/>
    <property type="project" value="UniProtKB-KW"/>
</dbReference>
<evidence type="ECO:0000256" key="1">
    <source>
        <dbReference type="ARBA" id="ARBA00003732"/>
    </source>
</evidence>
<evidence type="ECO:0000313" key="9">
    <source>
        <dbReference type="EMBL" id="KAJ1702504.1"/>
    </source>
</evidence>
<keyword evidence="2" id="KW-0479">Metal-binding</keyword>
<dbReference type="OrthoDB" id="428577at2759"/>
<gene>
    <name evidence="9" type="ORF">LUZ63_002283</name>
</gene>
<name>A0A9Q0CYG8_9POAL</name>
<proteinExistence type="predicted"/>
<evidence type="ECO:0000259" key="8">
    <source>
        <dbReference type="PROSITE" id="PS51039"/>
    </source>
</evidence>
<evidence type="ECO:0000256" key="7">
    <source>
        <dbReference type="SAM" id="MobiDB-lite"/>
    </source>
</evidence>
<dbReference type="GO" id="GO:0016567">
    <property type="term" value="P:protein ubiquitination"/>
    <property type="evidence" value="ECO:0007669"/>
    <property type="project" value="TreeGrafter"/>
</dbReference>